<evidence type="ECO:0000256" key="6">
    <source>
        <dbReference type="ARBA" id="ARBA00036916"/>
    </source>
</evidence>
<keyword evidence="3" id="KW-0819">tRNA processing</keyword>
<evidence type="ECO:0000256" key="1">
    <source>
        <dbReference type="ARBA" id="ARBA00010876"/>
    </source>
</evidence>
<evidence type="ECO:0000313" key="18">
    <source>
        <dbReference type="Proteomes" id="UP000682739"/>
    </source>
</evidence>
<proteinExistence type="inferred from homology"/>
<evidence type="ECO:0000256" key="8">
    <source>
        <dbReference type="ARBA" id="ARBA00038944"/>
    </source>
</evidence>
<comment type="catalytic activity">
    <reaction evidence="6">
        <text>uridine(746) in 23S rRNA = pseudouridine(746) in 23S rRNA</text>
        <dbReference type="Rhea" id="RHEA:42548"/>
        <dbReference type="Rhea" id="RHEA-COMP:10109"/>
        <dbReference type="Rhea" id="RHEA-COMP:10110"/>
        <dbReference type="ChEBI" id="CHEBI:65314"/>
        <dbReference type="ChEBI" id="CHEBI:65315"/>
        <dbReference type="EC" id="5.4.99.29"/>
    </reaction>
</comment>
<dbReference type="Proteomes" id="UP000682739">
    <property type="component" value="Chromosome"/>
</dbReference>
<dbReference type="PANTHER" id="PTHR21600:SF91">
    <property type="entry name" value="DUAL-SPECIFICITY RNA PSEUDOURIDINE SYNTHASE RLUA"/>
    <property type="match status" value="1"/>
</dbReference>
<evidence type="ECO:0000256" key="11">
    <source>
        <dbReference type="ARBA" id="ARBA00041266"/>
    </source>
</evidence>
<evidence type="ECO:0000256" key="15">
    <source>
        <dbReference type="ARBA" id="ARBA00043143"/>
    </source>
</evidence>
<evidence type="ECO:0000259" key="16">
    <source>
        <dbReference type="Pfam" id="PF00849"/>
    </source>
</evidence>
<comment type="function">
    <text evidence="7">Dual specificity enzyme that catalyzes the synthesis of pseudouridine from uracil-746 in 23S ribosomal RNA and from uracil-32 in the anticodon stem and loop of transfer RNAs.</text>
</comment>
<dbReference type="EC" id="5.4.99.28" evidence="8"/>
<keyword evidence="2" id="KW-0698">rRNA processing</keyword>
<comment type="catalytic activity">
    <reaction evidence="5">
        <text>uridine(32) in tRNA = pseudouridine(32) in tRNA</text>
        <dbReference type="Rhea" id="RHEA:42544"/>
        <dbReference type="Rhea" id="RHEA-COMP:10107"/>
        <dbReference type="Rhea" id="RHEA-COMP:10108"/>
        <dbReference type="ChEBI" id="CHEBI:65314"/>
        <dbReference type="ChEBI" id="CHEBI:65315"/>
        <dbReference type="EC" id="5.4.99.28"/>
    </reaction>
</comment>
<dbReference type="InterPro" id="IPR050188">
    <property type="entry name" value="RluA_PseudoU_synthase"/>
</dbReference>
<dbReference type="Pfam" id="PF00849">
    <property type="entry name" value="PseudoU_synth_2"/>
    <property type="match status" value="1"/>
</dbReference>
<dbReference type="PROSITE" id="PS01129">
    <property type="entry name" value="PSI_RLU"/>
    <property type="match status" value="1"/>
</dbReference>
<dbReference type="NCBIfam" id="NF007543">
    <property type="entry name" value="PRK10158.1"/>
    <property type="match status" value="1"/>
</dbReference>
<dbReference type="CDD" id="cd02869">
    <property type="entry name" value="PseudoU_synth_RluA_like"/>
    <property type="match status" value="1"/>
</dbReference>
<dbReference type="InterPro" id="IPR006145">
    <property type="entry name" value="PsdUridine_synth_RsuA/RluA"/>
</dbReference>
<dbReference type="InterPro" id="IPR020103">
    <property type="entry name" value="PsdUridine_synth_cat_dom_sf"/>
</dbReference>
<evidence type="ECO:0000256" key="4">
    <source>
        <dbReference type="ARBA" id="ARBA00023235"/>
    </source>
</evidence>
<evidence type="ECO:0000256" key="3">
    <source>
        <dbReference type="ARBA" id="ARBA00022694"/>
    </source>
</evidence>
<protein>
    <recommendedName>
        <fullName evidence="10">Dual-specificity RNA pseudouridine synthase RluA</fullName>
        <ecNumber evidence="8">5.4.99.28</ecNumber>
        <ecNumber evidence="9">5.4.99.29</ecNumber>
    </recommendedName>
    <alternativeName>
        <fullName evidence="11">23S rRNA pseudouridine(746) synthase</fullName>
    </alternativeName>
    <alternativeName>
        <fullName evidence="14">Ribosomal large subunit pseudouridine synthase A</fullName>
    </alternativeName>
    <alternativeName>
        <fullName evidence="13">rRNA pseudouridylate synthase A</fullName>
    </alternativeName>
    <alternativeName>
        <fullName evidence="15">rRNA-uridine isomerase A</fullName>
    </alternativeName>
    <alternativeName>
        <fullName evidence="12">tRNA pseudouridine(32) synthase</fullName>
    </alternativeName>
</protein>
<dbReference type="GO" id="GO:0000455">
    <property type="term" value="P:enzyme-directed rRNA pseudouridine synthesis"/>
    <property type="evidence" value="ECO:0007669"/>
    <property type="project" value="TreeGrafter"/>
</dbReference>
<evidence type="ECO:0000256" key="10">
    <source>
        <dbReference type="ARBA" id="ARBA00039988"/>
    </source>
</evidence>
<sequence>MAILNYQPPTDPYLDILYQDDDIVVLNKPSGLLSVPGRKKEHFDSLMSRVQAVWPKSCVVHRLDMMTSGVIVMSMHLEATRHLNRQFAERTPTKYYIAIVEGHLANDTGEIDFPLIVDYPNRPKQKVCFETGKKSLTKYQVLERFSYKGHKVTRVKLTPITGRSHQLRVHMQQSGHPILGDRLYAPEPVIALTDRLQLHAEQLSIDHPVNGQRLTFYSQNTFNFDN</sequence>
<evidence type="ECO:0000256" key="13">
    <source>
        <dbReference type="ARBA" id="ARBA00042844"/>
    </source>
</evidence>
<evidence type="ECO:0000256" key="12">
    <source>
        <dbReference type="ARBA" id="ARBA00042372"/>
    </source>
</evidence>
<evidence type="ECO:0000256" key="5">
    <source>
        <dbReference type="ARBA" id="ARBA00036184"/>
    </source>
</evidence>
<reference evidence="17" key="1">
    <citation type="submission" date="2021-03" db="EMBL/GenBank/DDBJ databases">
        <title>Description of Psychrosphaera ytuae sp. nov. isolated from deep sea sediment of South China Sea.</title>
        <authorList>
            <person name="Zhang J."/>
            <person name="Xu X.-D."/>
        </authorList>
    </citation>
    <scope>NUCLEOTIDE SEQUENCE</scope>
    <source>
        <strain evidence="17">MTZ26</strain>
    </source>
</reference>
<evidence type="ECO:0000256" key="2">
    <source>
        <dbReference type="ARBA" id="ARBA00022552"/>
    </source>
</evidence>
<dbReference type="SUPFAM" id="SSF55120">
    <property type="entry name" value="Pseudouridine synthase"/>
    <property type="match status" value="1"/>
</dbReference>
<evidence type="ECO:0000256" key="14">
    <source>
        <dbReference type="ARBA" id="ARBA00042883"/>
    </source>
</evidence>
<dbReference type="EC" id="5.4.99.29" evidence="9"/>
<dbReference type="EMBL" id="CP072110">
    <property type="protein sequence ID" value="QTH64942.1"/>
    <property type="molecule type" value="Genomic_DNA"/>
</dbReference>
<dbReference type="PANTHER" id="PTHR21600">
    <property type="entry name" value="MITOCHONDRIAL RNA PSEUDOURIDINE SYNTHASE"/>
    <property type="match status" value="1"/>
</dbReference>
<dbReference type="GO" id="GO:0008033">
    <property type="term" value="P:tRNA processing"/>
    <property type="evidence" value="ECO:0007669"/>
    <property type="project" value="UniProtKB-KW"/>
</dbReference>
<comment type="similarity">
    <text evidence="1">Belongs to the pseudouridine synthase RluA family.</text>
</comment>
<evidence type="ECO:0000256" key="9">
    <source>
        <dbReference type="ARBA" id="ARBA00038945"/>
    </source>
</evidence>
<dbReference type="AlphaFoldDB" id="A0A975DD34"/>
<feature type="domain" description="Pseudouridine synthase RsuA/RluA-like" evidence="16">
    <location>
        <begin position="22"/>
        <end position="173"/>
    </location>
</feature>
<gene>
    <name evidence="17" type="primary">rluA</name>
    <name evidence="17" type="ORF">J1N51_05695</name>
</gene>
<dbReference type="GO" id="GO:0160151">
    <property type="term" value="F:tRNA pseudouridine(32) synthase activity"/>
    <property type="evidence" value="ECO:0007669"/>
    <property type="project" value="UniProtKB-EC"/>
</dbReference>
<evidence type="ECO:0000313" key="17">
    <source>
        <dbReference type="EMBL" id="QTH64942.1"/>
    </source>
</evidence>
<name>A0A975DD34_9GAMM</name>
<dbReference type="RefSeq" id="WP_208832977.1">
    <property type="nucleotide sequence ID" value="NZ_CP072110.1"/>
</dbReference>
<keyword evidence="4 17" id="KW-0413">Isomerase</keyword>
<dbReference type="GO" id="GO:0003723">
    <property type="term" value="F:RNA binding"/>
    <property type="evidence" value="ECO:0007669"/>
    <property type="project" value="InterPro"/>
</dbReference>
<dbReference type="InterPro" id="IPR006224">
    <property type="entry name" value="PsdUridine_synth_RluA-like_CS"/>
</dbReference>
<evidence type="ECO:0000256" key="7">
    <source>
        <dbReference type="ARBA" id="ARBA00037305"/>
    </source>
</evidence>
<dbReference type="GO" id="GO:0160142">
    <property type="term" value="F:23S rRNA pseudouridine(746) synthase activity"/>
    <property type="evidence" value="ECO:0007669"/>
    <property type="project" value="UniProtKB-EC"/>
</dbReference>
<keyword evidence="18" id="KW-1185">Reference proteome</keyword>
<organism evidence="17 18">
    <name type="scientific">Psychrosphaera ytuae</name>
    <dbReference type="NCBI Taxonomy" id="2820710"/>
    <lineage>
        <taxon>Bacteria</taxon>
        <taxon>Pseudomonadati</taxon>
        <taxon>Pseudomonadota</taxon>
        <taxon>Gammaproteobacteria</taxon>
        <taxon>Alteromonadales</taxon>
        <taxon>Pseudoalteromonadaceae</taxon>
        <taxon>Psychrosphaera</taxon>
    </lineage>
</organism>
<dbReference type="Gene3D" id="3.30.2350.10">
    <property type="entry name" value="Pseudouridine synthase"/>
    <property type="match status" value="1"/>
</dbReference>
<accession>A0A975DD34</accession>
<dbReference type="KEGG" id="psym:J1N51_05695"/>